<keyword evidence="3 9" id="KW-0863">Zinc-finger</keyword>
<comment type="subcellular location">
    <subcellularLocation>
        <location evidence="1">Nucleus</location>
    </subcellularLocation>
</comment>
<feature type="compositionally biased region" description="Low complexity" evidence="10">
    <location>
        <begin position="83"/>
        <end position="92"/>
    </location>
</feature>
<dbReference type="Proteomes" id="UP000037510">
    <property type="component" value="Unassembled WGS sequence"/>
</dbReference>
<comment type="caution">
    <text evidence="12">The sequence shown here is derived from an EMBL/GenBank/DDBJ whole genome shotgun (WGS) entry which is preliminary data.</text>
</comment>
<evidence type="ECO:0000313" key="12">
    <source>
        <dbReference type="EMBL" id="KOB79005.1"/>
    </source>
</evidence>
<dbReference type="GO" id="GO:0008270">
    <property type="term" value="F:zinc ion binding"/>
    <property type="evidence" value="ECO:0007669"/>
    <property type="project" value="UniProtKB-KW"/>
</dbReference>
<name>A0A0L7LU69_OPEBR</name>
<dbReference type="AlphaFoldDB" id="A0A0L7LU69"/>
<feature type="region of interest" description="Disordered" evidence="10">
    <location>
        <begin position="30"/>
        <end position="102"/>
    </location>
</feature>
<keyword evidence="6" id="KW-0238">DNA-binding</keyword>
<evidence type="ECO:0000256" key="8">
    <source>
        <dbReference type="ARBA" id="ARBA00023242"/>
    </source>
</evidence>
<keyword evidence="13" id="KW-1185">Reference proteome</keyword>
<evidence type="ECO:0000256" key="10">
    <source>
        <dbReference type="SAM" id="MobiDB-lite"/>
    </source>
</evidence>
<keyword evidence="5" id="KW-0805">Transcription regulation</keyword>
<protein>
    <submittedName>
        <fullName evidence="12">Putative zinc finger protein</fullName>
    </submittedName>
</protein>
<evidence type="ECO:0000256" key="6">
    <source>
        <dbReference type="ARBA" id="ARBA00023125"/>
    </source>
</evidence>
<evidence type="ECO:0000256" key="2">
    <source>
        <dbReference type="ARBA" id="ARBA00022723"/>
    </source>
</evidence>
<dbReference type="PANTHER" id="PTHR13006">
    <property type="entry name" value="PAPILLOMAVIRUS REGULATORY FACTOR PRF-1"/>
    <property type="match status" value="1"/>
</dbReference>
<dbReference type="EMBL" id="JTDY01000075">
    <property type="protein sequence ID" value="KOB79005.1"/>
    <property type="molecule type" value="Genomic_DNA"/>
</dbReference>
<accession>A0A0L7LU69</accession>
<evidence type="ECO:0000256" key="4">
    <source>
        <dbReference type="ARBA" id="ARBA00022833"/>
    </source>
</evidence>
<reference evidence="12 13" key="1">
    <citation type="journal article" date="2015" name="Genome Biol. Evol.">
        <title>The genome of winter moth (Operophtera brumata) provides a genomic perspective on sexual dimorphism and phenology.</title>
        <authorList>
            <person name="Derks M.F."/>
            <person name="Smit S."/>
            <person name="Salis L."/>
            <person name="Schijlen E."/>
            <person name="Bossers A."/>
            <person name="Mateman C."/>
            <person name="Pijl A.S."/>
            <person name="de Ridder D."/>
            <person name="Groenen M.A."/>
            <person name="Visser M.E."/>
            <person name="Megens H.J."/>
        </authorList>
    </citation>
    <scope>NUCLEOTIDE SEQUENCE [LARGE SCALE GENOMIC DNA]</scope>
    <source>
        <strain evidence="12">WM2013NL</strain>
        <tissue evidence="12">Head and thorax</tissue>
    </source>
</reference>
<dbReference type="GO" id="GO:0000978">
    <property type="term" value="F:RNA polymerase II cis-regulatory region sequence-specific DNA binding"/>
    <property type="evidence" value="ECO:0007669"/>
    <property type="project" value="TreeGrafter"/>
</dbReference>
<sequence>MNSVVFECTWRGCGHNTNTCSSIEAHIRNTHLGPKKEGDSDHEEEFYYTEREVMAPAPPPTLSHRDMCRPPHEDPEYQRQLVGSYSSPSSPGRRPRSDNKKCRKVYGMDQRDLWCTQCKWKKACTRFGD</sequence>
<evidence type="ECO:0000313" key="13">
    <source>
        <dbReference type="Proteomes" id="UP000037510"/>
    </source>
</evidence>
<gene>
    <name evidence="12" type="ORF">OBRU01_00335</name>
</gene>
<dbReference type="GO" id="GO:0006357">
    <property type="term" value="P:regulation of transcription by RNA polymerase II"/>
    <property type="evidence" value="ECO:0007669"/>
    <property type="project" value="TreeGrafter"/>
</dbReference>
<dbReference type="GO" id="GO:0005634">
    <property type="term" value="C:nucleus"/>
    <property type="evidence" value="ECO:0007669"/>
    <property type="project" value="UniProtKB-SubCell"/>
</dbReference>
<feature type="compositionally biased region" description="Basic and acidic residues" evidence="10">
    <location>
        <begin position="63"/>
        <end position="77"/>
    </location>
</feature>
<dbReference type="InterPro" id="IPR013087">
    <property type="entry name" value="Znf_C2H2_type"/>
</dbReference>
<evidence type="ECO:0000256" key="9">
    <source>
        <dbReference type="PROSITE-ProRule" id="PRU00042"/>
    </source>
</evidence>
<organism evidence="12 13">
    <name type="scientific">Operophtera brumata</name>
    <name type="common">Winter moth</name>
    <name type="synonym">Phalaena brumata</name>
    <dbReference type="NCBI Taxonomy" id="104452"/>
    <lineage>
        <taxon>Eukaryota</taxon>
        <taxon>Metazoa</taxon>
        <taxon>Ecdysozoa</taxon>
        <taxon>Arthropoda</taxon>
        <taxon>Hexapoda</taxon>
        <taxon>Insecta</taxon>
        <taxon>Pterygota</taxon>
        <taxon>Neoptera</taxon>
        <taxon>Endopterygota</taxon>
        <taxon>Lepidoptera</taxon>
        <taxon>Glossata</taxon>
        <taxon>Ditrysia</taxon>
        <taxon>Geometroidea</taxon>
        <taxon>Geometridae</taxon>
        <taxon>Larentiinae</taxon>
        <taxon>Operophtera</taxon>
    </lineage>
</organism>
<evidence type="ECO:0000259" key="11">
    <source>
        <dbReference type="PROSITE" id="PS50157"/>
    </source>
</evidence>
<dbReference type="InterPro" id="IPR052253">
    <property type="entry name" value="CR1/CR2-DNA-binding_regulator"/>
</dbReference>
<evidence type="ECO:0000256" key="3">
    <source>
        <dbReference type="ARBA" id="ARBA00022771"/>
    </source>
</evidence>
<proteinExistence type="predicted"/>
<dbReference type="SMART" id="SM01366">
    <property type="entry name" value="c-clamp"/>
    <property type="match status" value="1"/>
</dbReference>
<keyword evidence="7" id="KW-0804">Transcription</keyword>
<dbReference type="PROSITE" id="PS50157">
    <property type="entry name" value="ZINC_FINGER_C2H2_2"/>
    <property type="match status" value="1"/>
</dbReference>
<evidence type="ECO:0000256" key="5">
    <source>
        <dbReference type="ARBA" id="ARBA00023015"/>
    </source>
</evidence>
<evidence type="ECO:0000256" key="7">
    <source>
        <dbReference type="ARBA" id="ARBA00023163"/>
    </source>
</evidence>
<keyword evidence="4" id="KW-0862">Zinc</keyword>
<feature type="domain" description="C2H2-type" evidence="11">
    <location>
        <begin position="6"/>
        <end position="36"/>
    </location>
</feature>
<keyword evidence="8" id="KW-0539">Nucleus</keyword>
<dbReference type="GO" id="GO:0003700">
    <property type="term" value="F:DNA-binding transcription factor activity"/>
    <property type="evidence" value="ECO:0007669"/>
    <property type="project" value="TreeGrafter"/>
</dbReference>
<dbReference type="PANTHER" id="PTHR13006:SF9">
    <property type="entry name" value="GLUCOSE TRANSPORTER 4 ENHANCER FACTOR, ISOFORM G"/>
    <property type="match status" value="1"/>
</dbReference>
<evidence type="ECO:0000256" key="1">
    <source>
        <dbReference type="ARBA" id="ARBA00004123"/>
    </source>
</evidence>
<keyword evidence="2" id="KW-0479">Metal-binding</keyword>
<dbReference type="STRING" id="104452.A0A0L7LU69"/>